<dbReference type="NCBIfam" id="TIGR03083">
    <property type="entry name" value="maleylpyruvate isomerase family mycothiol-dependent enzyme"/>
    <property type="match status" value="1"/>
</dbReference>
<dbReference type="Pfam" id="PF11716">
    <property type="entry name" value="MDMPI_N"/>
    <property type="match status" value="1"/>
</dbReference>
<dbReference type="PANTHER" id="PTHR40758">
    <property type="entry name" value="CONSERVED PROTEIN"/>
    <property type="match status" value="1"/>
</dbReference>
<dbReference type="Pfam" id="PF07398">
    <property type="entry name" value="MDMPI_C"/>
    <property type="match status" value="1"/>
</dbReference>
<dbReference type="GO" id="GO:0005886">
    <property type="term" value="C:plasma membrane"/>
    <property type="evidence" value="ECO:0007669"/>
    <property type="project" value="TreeGrafter"/>
</dbReference>
<dbReference type="Proteomes" id="UP000245992">
    <property type="component" value="Unassembled WGS sequence"/>
</dbReference>
<dbReference type="InterPro" id="IPR017517">
    <property type="entry name" value="Maleyloyr_isom"/>
</dbReference>
<gene>
    <name evidence="3" type="ORF">Y717_07010</name>
</gene>
<name>A0A2T7TA13_9ACTN</name>
<dbReference type="InterPro" id="IPR010872">
    <property type="entry name" value="MDMPI_C-term_domain"/>
</dbReference>
<evidence type="ECO:0000259" key="1">
    <source>
        <dbReference type="Pfam" id="PF07398"/>
    </source>
</evidence>
<evidence type="ECO:0000313" key="3">
    <source>
        <dbReference type="EMBL" id="PVE11955.1"/>
    </source>
</evidence>
<feature type="domain" description="Mycothiol-dependent maleylpyruvate isomerase metal-binding" evidence="2">
    <location>
        <begin position="11"/>
        <end position="138"/>
    </location>
</feature>
<keyword evidence="4" id="KW-1185">Reference proteome</keyword>
<accession>A0A2T7TA13</accession>
<dbReference type="AlphaFoldDB" id="A0A2T7TA13"/>
<proteinExistence type="predicted"/>
<dbReference type="EMBL" id="AZSP01000124">
    <property type="protein sequence ID" value="PVE11955.1"/>
    <property type="molecule type" value="Genomic_DNA"/>
</dbReference>
<dbReference type="SUPFAM" id="SSF109854">
    <property type="entry name" value="DinB/YfiT-like putative metalloenzymes"/>
    <property type="match status" value="1"/>
</dbReference>
<dbReference type="OrthoDB" id="3671213at2"/>
<organism evidence="3 4">
    <name type="scientific">Streptomyces scopuliridis RB72</name>
    <dbReference type="NCBI Taxonomy" id="1440053"/>
    <lineage>
        <taxon>Bacteria</taxon>
        <taxon>Bacillati</taxon>
        <taxon>Actinomycetota</taxon>
        <taxon>Actinomycetes</taxon>
        <taxon>Kitasatosporales</taxon>
        <taxon>Streptomycetaceae</taxon>
        <taxon>Streptomyces</taxon>
    </lineage>
</organism>
<evidence type="ECO:0008006" key="5">
    <source>
        <dbReference type="Google" id="ProtNLM"/>
    </source>
</evidence>
<evidence type="ECO:0000313" key="4">
    <source>
        <dbReference type="Proteomes" id="UP000245992"/>
    </source>
</evidence>
<comment type="caution">
    <text evidence="3">The sequence shown here is derived from an EMBL/GenBank/DDBJ whole genome shotgun (WGS) entry which is preliminary data.</text>
</comment>
<reference evidence="3 4" key="1">
    <citation type="submission" date="2013-12" db="EMBL/GenBank/DDBJ databases">
        <title>Annotated genome of Streptomyces scopuliridis.</title>
        <authorList>
            <person name="Olson J.B."/>
        </authorList>
    </citation>
    <scope>NUCLEOTIDE SEQUENCE [LARGE SCALE GENOMIC DNA]</scope>
    <source>
        <strain evidence="3 4">RB72</strain>
    </source>
</reference>
<evidence type="ECO:0000259" key="2">
    <source>
        <dbReference type="Pfam" id="PF11716"/>
    </source>
</evidence>
<dbReference type="PANTHER" id="PTHR40758:SF1">
    <property type="entry name" value="CONSERVED PROTEIN"/>
    <property type="match status" value="1"/>
</dbReference>
<protein>
    <recommendedName>
        <fullName evidence="5">Mycothiol-dependent maleylpyruvate isomerase metal-binding domain-containing protein</fullName>
    </recommendedName>
</protein>
<dbReference type="InterPro" id="IPR034660">
    <property type="entry name" value="DinB/YfiT-like"/>
</dbReference>
<dbReference type="RefSeq" id="WP_030352631.1">
    <property type="nucleotide sequence ID" value="NZ_AZSP01000124.1"/>
</dbReference>
<dbReference type="GO" id="GO:0046872">
    <property type="term" value="F:metal ion binding"/>
    <property type="evidence" value="ECO:0007669"/>
    <property type="project" value="InterPro"/>
</dbReference>
<dbReference type="STRING" id="1440053.GCA_000718095_03583"/>
<sequence>MTLLGYDRYCDEITAQTDLLRAVIAGAALSAPVPSCPEWTLGQLARHVGGAHRWVEAIVRTRAERDIPEEQVPDAGGPAGDDPAALDAWLAEGAAKLVGALRAAGPGTGVWSWGWERTTGFWARRMTHETVVHRADAALAVGVPFEVAPDVAADTIDELLQCVGFAAASGDPEAAELRGPGRTLHFHATDAPRGVDAEWLIEFGEEGFGWRRGHEKATVAVRGPLTDVLRVVYRRLPADSDRVEVLGDAKLLDFWLARTSFG</sequence>
<dbReference type="InterPro" id="IPR024344">
    <property type="entry name" value="MDMPI_metal-binding"/>
</dbReference>
<feature type="domain" description="MDMPI C-terminal" evidence="1">
    <location>
        <begin position="150"/>
        <end position="253"/>
    </location>
</feature>